<dbReference type="PATRIC" id="fig|880071.3.peg.2144"/>
<protein>
    <recommendedName>
        <fullName evidence="3 8">3-deoxy-D-manno-octulosonic acid transferase</fullName>
        <shortName evidence="8">Kdo transferase</shortName>
        <ecNumber evidence="2 8">2.4.99.12</ecNumber>
    </recommendedName>
    <alternativeName>
        <fullName evidence="5 8">Lipid IV(A) 3-deoxy-D-manno-octulosonic acid transferase</fullName>
    </alternativeName>
</protein>
<evidence type="ECO:0000259" key="9">
    <source>
        <dbReference type="Pfam" id="PF04413"/>
    </source>
</evidence>
<evidence type="ECO:0000313" key="11">
    <source>
        <dbReference type="Proteomes" id="UP000006054"/>
    </source>
</evidence>
<name>I4AKQ2_BERLS</name>
<dbReference type="eggNOG" id="COG1519">
    <property type="taxonomic scope" value="Bacteria"/>
</dbReference>
<keyword evidence="8" id="KW-0472">Membrane</keyword>
<dbReference type="AlphaFoldDB" id="I4AKQ2"/>
<dbReference type="STRING" id="880071.Fleli_2157"/>
<dbReference type="GO" id="GO:0009244">
    <property type="term" value="P:lipopolysaccharide core region biosynthetic process"/>
    <property type="evidence" value="ECO:0007669"/>
    <property type="project" value="UniProtKB-UniRule"/>
</dbReference>
<dbReference type="RefSeq" id="WP_014797984.1">
    <property type="nucleotide sequence ID" value="NC_018018.1"/>
</dbReference>
<dbReference type="Proteomes" id="UP000006054">
    <property type="component" value="Chromosome"/>
</dbReference>
<dbReference type="InterPro" id="IPR007507">
    <property type="entry name" value="Glycos_transf_N"/>
</dbReference>
<dbReference type="UniPathway" id="UPA00958"/>
<comment type="function">
    <text evidence="8">Involved in lipopolysaccharide (LPS) biosynthesis. Catalyzes the transfer of 3-deoxy-D-manno-octulosonate (Kdo) residue(s) from CMP-Kdo to lipid IV(A), the tetraacyldisaccharide-1,4'-bisphosphate precursor of lipid A.</text>
</comment>
<dbReference type="GO" id="GO:0005886">
    <property type="term" value="C:plasma membrane"/>
    <property type="evidence" value="ECO:0007669"/>
    <property type="project" value="UniProtKB-SubCell"/>
</dbReference>
<evidence type="ECO:0000256" key="3">
    <source>
        <dbReference type="ARBA" id="ARBA00019077"/>
    </source>
</evidence>
<keyword evidence="8" id="KW-0448">Lipopolysaccharide biosynthesis</keyword>
<dbReference type="OrthoDB" id="9789797at2"/>
<evidence type="ECO:0000256" key="4">
    <source>
        <dbReference type="ARBA" id="ARBA00022679"/>
    </source>
</evidence>
<keyword evidence="8" id="KW-1003">Cell membrane</keyword>
<evidence type="ECO:0000313" key="10">
    <source>
        <dbReference type="EMBL" id="AFM04537.1"/>
    </source>
</evidence>
<comment type="catalytic activity">
    <reaction evidence="6 8">
        <text>lipid IVA (E. coli) + CMP-3-deoxy-beta-D-manno-octulosonate = alpha-Kdo-(2-&gt;6)-lipid IVA (E. coli) + CMP + H(+)</text>
        <dbReference type="Rhea" id="RHEA:28066"/>
        <dbReference type="ChEBI" id="CHEBI:15378"/>
        <dbReference type="ChEBI" id="CHEBI:58603"/>
        <dbReference type="ChEBI" id="CHEBI:60364"/>
        <dbReference type="ChEBI" id="CHEBI:60377"/>
        <dbReference type="ChEBI" id="CHEBI:85987"/>
        <dbReference type="EC" id="2.4.99.12"/>
    </reaction>
</comment>
<comment type="similarity">
    <text evidence="8">Belongs to the glycosyltransferase group 1 family.</text>
</comment>
<dbReference type="SUPFAM" id="SSF53756">
    <property type="entry name" value="UDP-Glycosyltransferase/glycogen phosphorylase"/>
    <property type="match status" value="1"/>
</dbReference>
<evidence type="ECO:0000256" key="6">
    <source>
        <dbReference type="ARBA" id="ARBA00049183"/>
    </source>
</evidence>
<dbReference type="InterPro" id="IPR039901">
    <property type="entry name" value="Kdotransferase"/>
</dbReference>
<keyword evidence="11" id="KW-1185">Reference proteome</keyword>
<dbReference type="PANTHER" id="PTHR42755">
    <property type="entry name" value="3-DEOXY-MANNO-OCTULOSONATE CYTIDYLYLTRANSFERASE"/>
    <property type="match status" value="1"/>
</dbReference>
<comment type="subcellular location">
    <subcellularLocation>
        <location evidence="8">Cell membrane</location>
    </subcellularLocation>
</comment>
<dbReference type="KEGG" id="fli:Fleli_2157"/>
<dbReference type="Pfam" id="PF04413">
    <property type="entry name" value="Glycos_transf_N"/>
    <property type="match status" value="1"/>
</dbReference>
<evidence type="ECO:0000256" key="7">
    <source>
        <dbReference type="PIRSR" id="PIRSR639901-1"/>
    </source>
</evidence>
<feature type="active site" description="Proton acceptor" evidence="7">
    <location>
        <position position="62"/>
    </location>
</feature>
<dbReference type="InterPro" id="IPR038107">
    <property type="entry name" value="Glycos_transf_N_sf"/>
</dbReference>
<reference evidence="11" key="1">
    <citation type="submission" date="2012-06" db="EMBL/GenBank/DDBJ databases">
        <title>The complete genome of Flexibacter litoralis DSM 6794.</title>
        <authorList>
            <person name="Lucas S."/>
            <person name="Copeland A."/>
            <person name="Lapidus A."/>
            <person name="Glavina del Rio T."/>
            <person name="Dalin E."/>
            <person name="Tice H."/>
            <person name="Bruce D."/>
            <person name="Goodwin L."/>
            <person name="Pitluck S."/>
            <person name="Peters L."/>
            <person name="Ovchinnikova G."/>
            <person name="Lu M."/>
            <person name="Kyrpides N."/>
            <person name="Mavromatis K."/>
            <person name="Ivanova N."/>
            <person name="Brettin T."/>
            <person name="Detter J.C."/>
            <person name="Han C."/>
            <person name="Larimer F."/>
            <person name="Land M."/>
            <person name="Hauser L."/>
            <person name="Markowitz V."/>
            <person name="Cheng J.-F."/>
            <person name="Hugenholtz P."/>
            <person name="Woyke T."/>
            <person name="Wu D."/>
            <person name="Spring S."/>
            <person name="Lang E."/>
            <person name="Kopitz M."/>
            <person name="Brambilla E."/>
            <person name="Klenk H.-P."/>
            <person name="Eisen J.A."/>
        </authorList>
    </citation>
    <scope>NUCLEOTIDE SEQUENCE [LARGE SCALE GENOMIC DNA]</scope>
    <source>
        <strain evidence="11">ATCC 23117 / DSM 6794 / NBRC 15988 / NCIMB 1366 / Sio-4</strain>
    </source>
</reference>
<dbReference type="EMBL" id="CP003345">
    <property type="protein sequence ID" value="AFM04537.1"/>
    <property type="molecule type" value="Genomic_DNA"/>
</dbReference>
<evidence type="ECO:0000256" key="5">
    <source>
        <dbReference type="ARBA" id="ARBA00031445"/>
    </source>
</evidence>
<feature type="domain" description="3-deoxy-D-manno-octulosonic-acid transferase N-terminal" evidence="9">
    <location>
        <begin position="40"/>
        <end position="216"/>
    </location>
</feature>
<dbReference type="Gene3D" id="3.40.50.2000">
    <property type="entry name" value="Glycogen Phosphorylase B"/>
    <property type="match status" value="1"/>
</dbReference>
<comment type="pathway">
    <text evidence="1 8">Bacterial outer membrane biogenesis; LPS core biosynthesis.</text>
</comment>
<accession>I4AKQ2</accession>
<organism evidence="10 11">
    <name type="scientific">Bernardetia litoralis (strain ATCC 23117 / DSM 6794 / NBRC 15988 / NCIMB 1366 / Fx l1 / Sio-4)</name>
    <name type="common">Flexibacter litoralis</name>
    <dbReference type="NCBI Taxonomy" id="880071"/>
    <lineage>
        <taxon>Bacteria</taxon>
        <taxon>Pseudomonadati</taxon>
        <taxon>Bacteroidota</taxon>
        <taxon>Cytophagia</taxon>
        <taxon>Cytophagales</taxon>
        <taxon>Bernardetiaceae</taxon>
        <taxon>Bernardetia</taxon>
    </lineage>
</organism>
<dbReference type="EC" id="2.4.99.12" evidence="2 8"/>
<proteinExistence type="inferred from homology"/>
<dbReference type="GO" id="GO:0009245">
    <property type="term" value="P:lipid A biosynthetic process"/>
    <property type="evidence" value="ECO:0007669"/>
    <property type="project" value="TreeGrafter"/>
</dbReference>
<evidence type="ECO:0000256" key="8">
    <source>
        <dbReference type="RuleBase" id="RU365103"/>
    </source>
</evidence>
<keyword evidence="4 8" id="KW-0808">Transferase</keyword>
<dbReference type="HOGENOM" id="CLU_036146_2_1_10"/>
<evidence type="ECO:0000256" key="1">
    <source>
        <dbReference type="ARBA" id="ARBA00004713"/>
    </source>
</evidence>
<evidence type="ECO:0000256" key="2">
    <source>
        <dbReference type="ARBA" id="ARBA00012621"/>
    </source>
</evidence>
<dbReference type="GO" id="GO:0043842">
    <property type="term" value="F:Kdo transferase activity"/>
    <property type="evidence" value="ECO:0007669"/>
    <property type="project" value="UniProtKB-EC"/>
</dbReference>
<gene>
    <name evidence="10" type="ordered locus">Fleli_2157</name>
</gene>
<dbReference type="Gene3D" id="3.40.50.11720">
    <property type="entry name" value="3-Deoxy-D-manno-octulosonic-acid transferase, N-terminal domain"/>
    <property type="match status" value="1"/>
</dbReference>
<sequence>MKSWLYDISLWGYWQGIKIAAPFNEKANLFKKGRQNWKTELRTKFEKIEQPVAWFHCASLGEFEQGRPVIEAFKEEYPDYKILLTFFSPSGYEIRKNYDKADTIMYLPLDTQKNAEFFVETVNPKIAFFIKYEFWHHFIEETAKRDIPLLSVSTIFRKDQHFFKGNKQGKQEKESNFSVKMLERFTYFFVQNKLSKDLLNSINISTVSIAGDTRFDRVAHIVSQRKELPILERFVEQNKLLVVGSSWQEDIEIIAPAFEKLKKSNLKCKVKLVIASHNISESDLQNIEKAFHFIKTMRYSKVNLKGQENIQDLQQADVLIIDNIGLLSSIYSYGDVAYIGGAFGKGLHNILEAATFGMPIIFGNKSYHKFQEATDLLEKKGAFTVSNAKELENLLNKLFTDSYFKEQINEITREYVIQNTGATTQVMDFCKTIL</sequence>
<dbReference type="PANTHER" id="PTHR42755:SF1">
    <property type="entry name" value="3-DEOXY-D-MANNO-OCTULOSONIC ACID TRANSFERASE, MITOCHONDRIAL-RELATED"/>
    <property type="match status" value="1"/>
</dbReference>